<reference evidence="2 3" key="1">
    <citation type="submission" date="2020-07" db="EMBL/GenBank/DDBJ databases">
        <title>Genomic Encyclopedia of Type Strains, Phase IV (KMG-IV): sequencing the most valuable type-strain genomes for metagenomic binning, comparative biology and taxonomic classification.</title>
        <authorList>
            <person name="Goeker M."/>
        </authorList>
    </citation>
    <scope>NUCLEOTIDE SEQUENCE [LARGE SCALE GENOMIC DNA]</scope>
    <source>
        <strain evidence="2 3">DSM 17721</strain>
    </source>
</reference>
<feature type="compositionally biased region" description="Basic and acidic residues" evidence="1">
    <location>
        <begin position="1"/>
        <end position="11"/>
    </location>
</feature>
<accession>A0A7W0HLJ1</accession>
<dbReference type="EMBL" id="JACDUS010000008">
    <property type="protein sequence ID" value="MBA2882350.1"/>
    <property type="molecule type" value="Genomic_DNA"/>
</dbReference>
<proteinExistence type="predicted"/>
<sequence length="68" mass="7581">MDQGKTADRTGGDNSPALHEPKSFNLGPLSDPLRNRQGGTPEKKGRCDLKRRSGQMRVTHFLYKNTVI</sequence>
<comment type="caution">
    <text evidence="2">The sequence shown here is derived from an EMBL/GenBank/DDBJ whole genome shotgun (WGS) entry which is preliminary data.</text>
</comment>
<dbReference type="Proteomes" id="UP000525298">
    <property type="component" value="Unassembled WGS sequence"/>
</dbReference>
<feature type="compositionally biased region" description="Basic and acidic residues" evidence="1">
    <location>
        <begin position="41"/>
        <end position="51"/>
    </location>
</feature>
<dbReference type="AlphaFoldDB" id="A0A7W0HLJ1"/>
<gene>
    <name evidence="2" type="ORF">HNR65_002692</name>
</gene>
<dbReference type="RefSeq" id="WP_181551984.1">
    <property type="nucleotide sequence ID" value="NZ_JACDUS010000008.1"/>
</dbReference>
<protein>
    <submittedName>
        <fullName evidence="2">Uncharacterized protein</fullName>
    </submittedName>
</protein>
<keyword evidence="3" id="KW-1185">Reference proteome</keyword>
<evidence type="ECO:0000313" key="3">
    <source>
        <dbReference type="Proteomes" id="UP000525298"/>
    </source>
</evidence>
<name>A0A7W0HLJ1_9BACT</name>
<evidence type="ECO:0000256" key="1">
    <source>
        <dbReference type="SAM" id="MobiDB-lite"/>
    </source>
</evidence>
<evidence type="ECO:0000313" key="2">
    <source>
        <dbReference type="EMBL" id="MBA2882350.1"/>
    </source>
</evidence>
<feature type="region of interest" description="Disordered" evidence="1">
    <location>
        <begin position="1"/>
        <end position="53"/>
    </location>
</feature>
<organism evidence="2 3">
    <name type="scientific">Desulfosalsimonas propionicica</name>
    <dbReference type="NCBI Taxonomy" id="332175"/>
    <lineage>
        <taxon>Bacteria</taxon>
        <taxon>Pseudomonadati</taxon>
        <taxon>Thermodesulfobacteriota</taxon>
        <taxon>Desulfobacteria</taxon>
        <taxon>Desulfobacterales</taxon>
        <taxon>Desulfosalsimonadaceae</taxon>
        <taxon>Desulfosalsimonas</taxon>
    </lineage>
</organism>